<evidence type="ECO:0000256" key="1">
    <source>
        <dbReference type="SAM" id="Phobius"/>
    </source>
</evidence>
<dbReference type="EMBL" id="MN739553">
    <property type="protein sequence ID" value="QHT12931.1"/>
    <property type="molecule type" value="Genomic_DNA"/>
</dbReference>
<organism evidence="3">
    <name type="scientific">viral metagenome</name>
    <dbReference type="NCBI Taxonomy" id="1070528"/>
    <lineage>
        <taxon>unclassified sequences</taxon>
        <taxon>metagenomes</taxon>
        <taxon>organismal metagenomes</taxon>
    </lineage>
</organism>
<dbReference type="InterPro" id="IPR000326">
    <property type="entry name" value="PAP2/HPO"/>
</dbReference>
<feature type="transmembrane region" description="Helical" evidence="1">
    <location>
        <begin position="12"/>
        <end position="29"/>
    </location>
</feature>
<keyword evidence="1" id="KW-0812">Transmembrane</keyword>
<protein>
    <recommendedName>
        <fullName evidence="2">Phosphatidic acid phosphatase type 2/haloperoxidase domain-containing protein</fullName>
    </recommendedName>
</protein>
<accession>A0A6C0D8Z4</accession>
<reference evidence="3" key="1">
    <citation type="journal article" date="2020" name="Nature">
        <title>Giant virus diversity and host interactions through global metagenomics.</title>
        <authorList>
            <person name="Schulz F."/>
            <person name="Roux S."/>
            <person name="Paez-Espino D."/>
            <person name="Jungbluth S."/>
            <person name="Walsh D.A."/>
            <person name="Denef V.J."/>
            <person name="McMahon K.D."/>
            <person name="Konstantinidis K.T."/>
            <person name="Eloe-Fadrosh E.A."/>
            <person name="Kyrpides N.C."/>
            <person name="Woyke T."/>
        </authorList>
    </citation>
    <scope>NUCLEOTIDE SEQUENCE</scope>
    <source>
        <strain evidence="3">GVMAG-M-3300023174-130</strain>
    </source>
</reference>
<dbReference type="Pfam" id="PF01569">
    <property type="entry name" value="PAP2"/>
    <property type="match status" value="1"/>
</dbReference>
<keyword evidence="1" id="KW-1133">Transmembrane helix</keyword>
<feature type="transmembrane region" description="Helical" evidence="1">
    <location>
        <begin position="109"/>
        <end position="133"/>
    </location>
</feature>
<feature type="transmembrane region" description="Helical" evidence="1">
    <location>
        <begin position="140"/>
        <end position="158"/>
    </location>
</feature>
<evidence type="ECO:0000313" key="3">
    <source>
        <dbReference type="EMBL" id="QHT12931.1"/>
    </source>
</evidence>
<dbReference type="SUPFAM" id="SSF48317">
    <property type="entry name" value="Acid phosphatase/Vanadium-dependent haloperoxidase"/>
    <property type="match status" value="1"/>
</dbReference>
<evidence type="ECO:0000259" key="2">
    <source>
        <dbReference type="Pfam" id="PF01569"/>
    </source>
</evidence>
<keyword evidence="1" id="KW-0472">Membrane</keyword>
<dbReference type="Gene3D" id="1.20.144.10">
    <property type="entry name" value="Phosphatidic acid phosphatase type 2/haloperoxidase"/>
    <property type="match status" value="1"/>
</dbReference>
<dbReference type="AlphaFoldDB" id="A0A6C0D8Z4"/>
<feature type="transmembrane region" description="Helical" evidence="1">
    <location>
        <begin position="86"/>
        <end position="103"/>
    </location>
</feature>
<proteinExistence type="predicted"/>
<sequence>MYNVYNVTDFFGFYSPLLFLLITITYFIFNDKNNKNNTNKNTNKLVIILFYLIGYFINNILNVSLKQYTKFLTNKEFTRRNNMPSGHFQSMAYSITFLYYVLIQNNESMTSIVSMIVLFFYFIVAFSCFYNCLFYKYHTLIDILSGIFIGFWFGYLYYHKLIKHIFKL</sequence>
<feature type="domain" description="Phosphatidic acid phosphatase type 2/haloperoxidase" evidence="2">
    <location>
        <begin position="73"/>
        <end position="160"/>
    </location>
</feature>
<name>A0A6C0D8Z4_9ZZZZ</name>
<feature type="transmembrane region" description="Helical" evidence="1">
    <location>
        <begin position="45"/>
        <end position="65"/>
    </location>
</feature>
<dbReference type="InterPro" id="IPR036938">
    <property type="entry name" value="PAP2/HPO_sf"/>
</dbReference>